<dbReference type="OrthoDB" id="3034951at2"/>
<feature type="domain" description="Pyridoxamine 5'-phosphate oxidase N-terminal" evidence="1">
    <location>
        <begin position="5"/>
        <end position="91"/>
    </location>
</feature>
<evidence type="ECO:0000313" key="3">
    <source>
        <dbReference type="Proteomes" id="UP000017148"/>
    </source>
</evidence>
<dbReference type="EMBL" id="ASJR01000045">
    <property type="protein sequence ID" value="ERP30685.1"/>
    <property type="molecule type" value="Genomic_DNA"/>
</dbReference>
<name>U7D8C9_9BACT</name>
<dbReference type="Proteomes" id="UP000017148">
    <property type="component" value="Unassembled WGS sequence"/>
</dbReference>
<evidence type="ECO:0000313" key="2">
    <source>
        <dbReference type="EMBL" id="ERP30685.1"/>
    </source>
</evidence>
<sequence>MNELETKIAQLLATQYLGVLSTSRNGHPYASLVGFARAEHLSRILFATHRATRKYANIQGDTRVSLLIDSRTNQVEDFRSAAAVTALGVAGEVGPGRYEALEKLFLERHPHLQEFVQSPGCALCEITVHRYTVVQRFQDVMELDFDHTTN</sequence>
<evidence type="ECO:0000259" key="1">
    <source>
        <dbReference type="Pfam" id="PF01243"/>
    </source>
</evidence>
<dbReference type="STRING" id="1313304.CALK_2504"/>
<protein>
    <submittedName>
        <fullName evidence="2">Pyridoxamine 5'-phosphate oxidase</fullName>
    </submittedName>
</protein>
<accession>U7D8C9</accession>
<dbReference type="Pfam" id="PF01243">
    <property type="entry name" value="PNPOx_N"/>
    <property type="match status" value="1"/>
</dbReference>
<dbReference type="SUPFAM" id="SSF50475">
    <property type="entry name" value="FMN-binding split barrel"/>
    <property type="match status" value="1"/>
</dbReference>
<proteinExistence type="predicted"/>
<dbReference type="InterPro" id="IPR012349">
    <property type="entry name" value="Split_barrel_FMN-bd"/>
</dbReference>
<dbReference type="InterPro" id="IPR011576">
    <property type="entry name" value="Pyridox_Oxase_N"/>
</dbReference>
<dbReference type="RefSeq" id="WP_022637829.1">
    <property type="nucleotide sequence ID" value="NZ_ASJR01000045.1"/>
</dbReference>
<comment type="caution">
    <text evidence="2">The sequence shown here is derived from an EMBL/GenBank/DDBJ whole genome shotgun (WGS) entry which is preliminary data.</text>
</comment>
<gene>
    <name evidence="2" type="ORF">CALK_2504</name>
</gene>
<organism evidence="2 3">
    <name type="scientific">Chitinivibrio alkaliphilus ACht1</name>
    <dbReference type="NCBI Taxonomy" id="1313304"/>
    <lineage>
        <taxon>Bacteria</taxon>
        <taxon>Pseudomonadati</taxon>
        <taxon>Fibrobacterota</taxon>
        <taxon>Chitinivibrionia</taxon>
        <taxon>Chitinivibrionales</taxon>
        <taxon>Chitinivibrionaceae</taxon>
        <taxon>Chitinivibrio</taxon>
    </lineage>
</organism>
<keyword evidence="3" id="KW-1185">Reference proteome</keyword>
<dbReference type="AlphaFoldDB" id="U7D8C9"/>
<dbReference type="eggNOG" id="COG3467">
    <property type="taxonomic scope" value="Bacteria"/>
</dbReference>
<reference evidence="2 3" key="1">
    <citation type="journal article" date="2013" name="Environ. Microbiol.">
        <title>Genome analysis of Chitinivibrio alkaliphilus gen. nov., sp. nov., a novel extremely haloalkaliphilic anaerobic chitinolytic bacterium from the candidate phylum Termite Group 3.</title>
        <authorList>
            <person name="Sorokin D.Y."/>
            <person name="Gumerov V.M."/>
            <person name="Rakitin A.L."/>
            <person name="Beletsky A.V."/>
            <person name="Damste J.S."/>
            <person name="Muyzer G."/>
            <person name="Mardanov A.V."/>
            <person name="Ravin N.V."/>
        </authorList>
    </citation>
    <scope>NUCLEOTIDE SEQUENCE [LARGE SCALE GENOMIC DNA]</scope>
    <source>
        <strain evidence="2 3">ACht1</strain>
    </source>
</reference>
<dbReference type="Gene3D" id="2.30.110.10">
    <property type="entry name" value="Electron Transport, Fmn-binding Protein, Chain A"/>
    <property type="match status" value="1"/>
</dbReference>